<dbReference type="InterPro" id="IPR037257">
    <property type="entry name" value="T2SS_E_N_sf"/>
</dbReference>
<evidence type="ECO:0000313" key="3">
    <source>
        <dbReference type="Proteomes" id="UP000316852"/>
    </source>
</evidence>
<dbReference type="PANTHER" id="PTHR36304">
    <property type="entry name" value="DOMAIN GTPASE-ACTIVATING PROTEIN, PUTATIVE-RELATED-RELATED"/>
    <property type="match status" value="1"/>
</dbReference>
<proteinExistence type="predicted"/>
<dbReference type="Pfam" id="PF14332">
    <property type="entry name" value="DUF4388"/>
    <property type="match status" value="1"/>
</dbReference>
<dbReference type="InterPro" id="IPR025497">
    <property type="entry name" value="PatA-like_N"/>
</dbReference>
<evidence type="ECO:0000259" key="1">
    <source>
        <dbReference type="Pfam" id="PF14332"/>
    </source>
</evidence>
<dbReference type="EMBL" id="VBOW01000001">
    <property type="protein sequence ID" value="TMQ61016.1"/>
    <property type="molecule type" value="Genomic_DNA"/>
</dbReference>
<dbReference type="SUPFAM" id="SSF160246">
    <property type="entry name" value="EspE N-terminal domain-like"/>
    <property type="match status" value="1"/>
</dbReference>
<dbReference type="Proteomes" id="UP000316852">
    <property type="component" value="Unassembled WGS sequence"/>
</dbReference>
<gene>
    <name evidence="2" type="ORF">E6K76_00030</name>
</gene>
<dbReference type="PANTHER" id="PTHR36304:SF4">
    <property type="entry name" value="DUF4388 DOMAIN-CONTAINING PROTEIN"/>
    <property type="match status" value="1"/>
</dbReference>
<reference evidence="2 3" key="1">
    <citation type="journal article" date="2019" name="Nat. Microbiol.">
        <title>Mediterranean grassland soil C-N compound turnover is dependent on rainfall and depth, and is mediated by genomically divergent microorganisms.</title>
        <authorList>
            <person name="Diamond S."/>
            <person name="Andeer P.F."/>
            <person name="Li Z."/>
            <person name="Crits-Christoph A."/>
            <person name="Burstein D."/>
            <person name="Anantharaman K."/>
            <person name="Lane K.R."/>
            <person name="Thomas B.C."/>
            <person name="Pan C."/>
            <person name="Northen T.R."/>
            <person name="Banfield J.F."/>
        </authorList>
    </citation>
    <scope>NUCLEOTIDE SEQUENCE [LARGE SCALE GENOMIC DNA]</scope>
    <source>
        <strain evidence="2">WS_6</strain>
    </source>
</reference>
<evidence type="ECO:0000313" key="2">
    <source>
        <dbReference type="EMBL" id="TMQ61016.1"/>
    </source>
</evidence>
<dbReference type="AlphaFoldDB" id="A0A538TBP6"/>
<feature type="domain" description="PatA-like N-terminal" evidence="1">
    <location>
        <begin position="5"/>
        <end position="156"/>
    </location>
</feature>
<accession>A0A538TBP6</accession>
<comment type="caution">
    <text evidence="2">The sequence shown here is derived from an EMBL/GenBank/DDBJ whole genome shotgun (WGS) entry which is preliminary data.</text>
</comment>
<name>A0A538TBP6_UNCEI</name>
<sequence>MALVGSLRDLSLPELLAIIANGEKSGVITIRSDAATAQIHLNRGKIVRASDTLRDERFGEIMLKLGKISQETLAAALRAQETAGGSRRLGAILVDMGAITGADQSGAVLYQTCEALYDLCTWQVGYFQFDAQEAPEETGIAIQVDTLLEEVDRRAQAGERARIESMRHVPDSPLRGRRELTPDKLELIRLTRSFHLRTEEFTPLADEDAPEGESL</sequence>
<organism evidence="2 3">
    <name type="scientific">Eiseniibacteriota bacterium</name>
    <dbReference type="NCBI Taxonomy" id="2212470"/>
    <lineage>
        <taxon>Bacteria</taxon>
        <taxon>Candidatus Eiseniibacteriota</taxon>
    </lineage>
</organism>
<protein>
    <submittedName>
        <fullName evidence="2">DUF4388 domain-containing protein</fullName>
    </submittedName>
</protein>